<evidence type="ECO:0000313" key="5">
    <source>
        <dbReference type="EMBL" id="SMQ45529.1"/>
    </source>
</evidence>
<organism evidence="5 6">
    <name type="scientific">Zymoseptoria tritici (strain ST99CH_3D7)</name>
    <dbReference type="NCBI Taxonomy" id="1276538"/>
    <lineage>
        <taxon>Eukaryota</taxon>
        <taxon>Fungi</taxon>
        <taxon>Dikarya</taxon>
        <taxon>Ascomycota</taxon>
        <taxon>Pezizomycotina</taxon>
        <taxon>Dothideomycetes</taxon>
        <taxon>Dothideomycetidae</taxon>
        <taxon>Mycosphaerellales</taxon>
        <taxon>Mycosphaerellaceae</taxon>
        <taxon>Zymoseptoria</taxon>
    </lineage>
</organism>
<keyword evidence="6" id="KW-1185">Reference proteome</keyword>
<protein>
    <recommendedName>
        <fullName evidence="4">DNA replication factor Cdt1 C-terminal domain-containing protein</fullName>
    </recommendedName>
</protein>
<dbReference type="AlphaFoldDB" id="A0A1X7RDN2"/>
<comment type="similarity">
    <text evidence="1">Belongs to the Cdt1 family.</text>
</comment>
<evidence type="ECO:0000313" key="6">
    <source>
        <dbReference type="Proteomes" id="UP000215127"/>
    </source>
</evidence>
<evidence type="ECO:0000256" key="2">
    <source>
        <dbReference type="ARBA" id="ARBA00023306"/>
    </source>
</evidence>
<name>A0A1X7RDN2_ZYMT9</name>
<dbReference type="Gene3D" id="1.10.10.1420">
    <property type="entry name" value="DNA replication factor Cdt1, C-terminal WH domain"/>
    <property type="match status" value="1"/>
</dbReference>
<feature type="domain" description="DNA replication factor Cdt1 C-terminal" evidence="4">
    <location>
        <begin position="369"/>
        <end position="463"/>
    </location>
</feature>
<dbReference type="InterPro" id="IPR032054">
    <property type="entry name" value="Cdt1_C"/>
</dbReference>
<evidence type="ECO:0000256" key="3">
    <source>
        <dbReference type="SAM" id="MobiDB-lite"/>
    </source>
</evidence>
<dbReference type="STRING" id="1276538.A0A1X7RDN2"/>
<dbReference type="Proteomes" id="UP000215127">
    <property type="component" value="Chromosome 1"/>
</dbReference>
<dbReference type="EMBL" id="LT853692">
    <property type="protein sequence ID" value="SMQ45529.1"/>
    <property type="molecule type" value="Genomic_DNA"/>
</dbReference>
<dbReference type="InterPro" id="IPR038090">
    <property type="entry name" value="Cdt1_C_WH_dom_sf"/>
</dbReference>
<proteinExistence type="inferred from homology"/>
<reference evidence="5 6" key="1">
    <citation type="submission" date="2016-06" db="EMBL/GenBank/DDBJ databases">
        <authorList>
            <person name="Kjaerup R.B."/>
            <person name="Dalgaard T.S."/>
            <person name="Juul-Madsen H.R."/>
        </authorList>
    </citation>
    <scope>NUCLEOTIDE SEQUENCE [LARGE SCALE GENOMIC DNA]</scope>
</reference>
<accession>A0A1X7RDN2</accession>
<evidence type="ECO:0000256" key="1">
    <source>
        <dbReference type="ARBA" id="ARBA00008356"/>
    </source>
</evidence>
<dbReference type="Pfam" id="PF16679">
    <property type="entry name" value="CDT1_C"/>
    <property type="match status" value="1"/>
</dbReference>
<sequence length="491" mass="54030">MAISRKRKATAVEDSAPVTRTQKSLHAFGTVGKAHQKETDGKKRKTVHQREQTPPPAPITTTNKANSKRKRTAELSDVEEEITVCPRSTAAKKEQRSKVMSTPRSKRVKNVLPSPAETPTRGAAALFDKLNIDVNSKAIPLKLGGELHAPSTPPLSPVREEDDMHLSILAELADLRHLYSSFLAAISMHYSHNGISAPVDVDSLLDIITKHYKKRSVKVEDLQRILALSSRLDDTFTLENYGRGGIRLTRSEPRGRAVQRATSFVDEEKLKQRFGDALRKSWQSWEACTAKENRSPAAFLAHLPIHPVLNNASVEKAAPVFARGQQRLADLKASQAAAQKPSVLTRPVVEPTAVPARSLQAAQNRGTALLDRILAKQTLASTLPAGPTKSQLERKSALHRIEEITRILSMLAGVKQRCSLSMQVVTQQLQQSLRNPISREEVERCLDLMSEEIVPSFVKVVSSGEVKGVMITKAGNVGLVELRDRVEKACT</sequence>
<keyword evidence="2" id="KW-0131">Cell cycle</keyword>
<feature type="region of interest" description="Disordered" evidence="3">
    <location>
        <begin position="1"/>
        <end position="118"/>
    </location>
</feature>
<gene>
    <name evidence="5" type="ORF">ZT3D7_G673</name>
</gene>
<dbReference type="Pfam" id="PF26121">
    <property type="entry name" value="HTH_CDT1"/>
    <property type="match status" value="1"/>
</dbReference>
<evidence type="ECO:0000259" key="4">
    <source>
        <dbReference type="Pfam" id="PF16679"/>
    </source>
</evidence>